<dbReference type="PANTHER" id="PTHR47165">
    <property type="entry name" value="OS03G0429900 PROTEIN"/>
    <property type="match status" value="1"/>
</dbReference>
<dbReference type="PANTHER" id="PTHR47165:SF4">
    <property type="entry name" value="OS03G0429900 PROTEIN"/>
    <property type="match status" value="1"/>
</dbReference>
<dbReference type="AlphaFoldDB" id="A0AAF1BET5"/>
<feature type="region of interest" description="Disordered" evidence="1">
    <location>
        <begin position="777"/>
        <end position="808"/>
    </location>
</feature>
<dbReference type="Gene3D" id="2.40.50.140">
    <property type="entry name" value="Nucleic acid-binding proteins"/>
    <property type="match status" value="4"/>
</dbReference>
<reference evidence="3" key="1">
    <citation type="journal article" date="2016" name="Nat. Genet.">
        <title>A high-quality carrot genome assembly provides new insights into carotenoid accumulation and asterid genome evolution.</title>
        <authorList>
            <person name="Iorizzo M."/>
            <person name="Ellison S."/>
            <person name="Senalik D."/>
            <person name="Zeng P."/>
            <person name="Satapoomin P."/>
            <person name="Huang J."/>
            <person name="Bowman M."/>
            <person name="Iovene M."/>
            <person name="Sanseverino W."/>
            <person name="Cavagnaro P."/>
            <person name="Yildiz M."/>
            <person name="Macko-Podgorni A."/>
            <person name="Moranska E."/>
            <person name="Grzebelus E."/>
            <person name="Grzebelus D."/>
            <person name="Ashrafi H."/>
            <person name="Zheng Z."/>
            <person name="Cheng S."/>
            <person name="Spooner D."/>
            <person name="Van Deynze A."/>
            <person name="Simon P."/>
        </authorList>
    </citation>
    <scope>NUCLEOTIDE SEQUENCE</scope>
    <source>
        <tissue evidence="3">Leaf</tissue>
    </source>
</reference>
<keyword evidence="4" id="KW-1185">Reference proteome</keyword>
<feature type="domain" description="Replication protein A 70 kDa DNA-binding subunit B/D first OB fold" evidence="2">
    <location>
        <begin position="17"/>
        <end position="122"/>
    </location>
</feature>
<organism evidence="3 4">
    <name type="scientific">Daucus carota subsp. sativus</name>
    <name type="common">Carrot</name>
    <dbReference type="NCBI Taxonomy" id="79200"/>
    <lineage>
        <taxon>Eukaryota</taxon>
        <taxon>Viridiplantae</taxon>
        <taxon>Streptophyta</taxon>
        <taxon>Embryophyta</taxon>
        <taxon>Tracheophyta</taxon>
        <taxon>Spermatophyta</taxon>
        <taxon>Magnoliopsida</taxon>
        <taxon>eudicotyledons</taxon>
        <taxon>Gunneridae</taxon>
        <taxon>Pentapetalae</taxon>
        <taxon>asterids</taxon>
        <taxon>campanulids</taxon>
        <taxon>Apiales</taxon>
        <taxon>Apiaceae</taxon>
        <taxon>Apioideae</taxon>
        <taxon>Scandiceae</taxon>
        <taxon>Daucinae</taxon>
        <taxon>Daucus</taxon>
        <taxon>Daucus sect. Daucus</taxon>
    </lineage>
</organism>
<accession>A0AAF1BET5</accession>
<feature type="region of interest" description="Disordered" evidence="1">
    <location>
        <begin position="370"/>
        <end position="401"/>
    </location>
</feature>
<proteinExistence type="predicted"/>
<dbReference type="Proteomes" id="UP000077755">
    <property type="component" value="Chromosome 9"/>
</dbReference>
<reference evidence="3" key="2">
    <citation type="submission" date="2022-03" db="EMBL/GenBank/DDBJ databases">
        <title>Draft title - Genomic analysis of global carrot germplasm unveils the trajectory of domestication and the origin of high carotenoid orange carrot.</title>
        <authorList>
            <person name="Iorizzo M."/>
            <person name="Ellison S."/>
            <person name="Senalik D."/>
            <person name="Macko-Podgorni A."/>
            <person name="Grzebelus D."/>
            <person name="Bostan H."/>
            <person name="Rolling W."/>
            <person name="Curaba J."/>
            <person name="Simon P."/>
        </authorList>
    </citation>
    <scope>NUCLEOTIDE SEQUENCE</scope>
    <source>
        <tissue evidence="3">Leaf</tissue>
    </source>
</reference>
<dbReference type="CDD" id="cd04480">
    <property type="entry name" value="RPA1_DBD_A_like"/>
    <property type="match status" value="1"/>
</dbReference>
<feature type="domain" description="Replication protein A 70 kDa DNA-binding subunit B/D first OB fold" evidence="2">
    <location>
        <begin position="430"/>
        <end position="534"/>
    </location>
</feature>
<dbReference type="InterPro" id="IPR012340">
    <property type="entry name" value="NA-bd_OB-fold"/>
</dbReference>
<dbReference type="EMBL" id="CP093351">
    <property type="protein sequence ID" value="WOH15413.1"/>
    <property type="molecule type" value="Genomic_DNA"/>
</dbReference>
<dbReference type="Pfam" id="PF02721">
    <property type="entry name" value="DUF223"/>
    <property type="match status" value="2"/>
</dbReference>
<gene>
    <name evidence="3" type="ORF">DCAR_0934952</name>
</gene>
<evidence type="ECO:0000313" key="3">
    <source>
        <dbReference type="EMBL" id="WOH15413.1"/>
    </source>
</evidence>
<evidence type="ECO:0000313" key="4">
    <source>
        <dbReference type="Proteomes" id="UP000077755"/>
    </source>
</evidence>
<evidence type="ECO:0000256" key="1">
    <source>
        <dbReference type="SAM" id="MobiDB-lite"/>
    </source>
</evidence>
<sequence length="808" mass="91854">MSEKTTSSFIMNDLSPYSPIDSVDTTTYDWKLRVRVQSFWKSLSREKQEFWGVNMLLIDDSNGRVHAFANSKYCGDLLKEIKEGEIYVISNFKVKDYLGDEKYRAVRSKKHIFFTPHTLFKKATDVGLPIELYAFDLFHYDAIEKLADDNRFLIDMAGKVINVQDLIKIKKNDEEKTLFKFQISNGSSTVHVTFFDQFGELAEKDFGNADRRNLYVIISCAKVGRYEGLPHLSNYPATRVYINPKHYCINELKRSISEKKNEPVVVEMVEIPEEEEVVVEMPRKIFKVKDIKSLPKDFGEEAEEEKFPEILNMFLKQKYTINLSVNLENVEKGSTVFHAKEILQAQEKGDSFDPNSATVVEIGDISLVNESGTEQNANETPNTEKSTNMKTRPRNISESLSFNPTDASVSPLVKKIKVEKQVKTMASNHYTAVENLKPGVDQYKIKVRVIRLWRGATKSGEEFKSFNVIVIDQKGHRIHGFVPTKCAEEFQFILFVGRVYSIKNFDVQIYKQTEKFRVLRNATQLVFNQDTICQQLADDGVTIPANSFDFYDHSQLEELSKQTTYLAGEVDISNNTATTVYLNYKHHSVVTLRKLLTNPEFAKKALGKPKVKSMAMATVKELENLGKDDIEGFFMAHVKITKIDETFSWFYNACTSCDMEVTVGNPCPICEACNRYVPYPQKKFKIHVVAEDQTGQMPVVLGDREVRAITGRRASDFADQIFSVQAFPGCVLGITDKEYSIVIQIREANVLNKFKYYWATNICRGFVKLPAEADEGASSSRAPTSQAAESTDNDQGISTVDLNSSLTV</sequence>
<evidence type="ECO:0000259" key="2">
    <source>
        <dbReference type="Pfam" id="PF02721"/>
    </source>
</evidence>
<dbReference type="InterPro" id="IPR003871">
    <property type="entry name" value="RFA1B/D_OB_1st"/>
</dbReference>
<name>A0AAF1BET5_DAUCS</name>
<dbReference type="SUPFAM" id="SSF50249">
    <property type="entry name" value="Nucleic acid-binding proteins"/>
    <property type="match status" value="4"/>
</dbReference>
<protein>
    <recommendedName>
        <fullName evidence="2">Replication protein A 70 kDa DNA-binding subunit B/D first OB fold domain-containing protein</fullName>
    </recommendedName>
</protein>